<proteinExistence type="predicted"/>
<protein>
    <recommendedName>
        <fullName evidence="3">DUF1641 domain-containing protein</fullName>
    </recommendedName>
</protein>
<evidence type="ECO:0000313" key="1">
    <source>
        <dbReference type="EMBL" id="KOO46286.1"/>
    </source>
</evidence>
<dbReference type="RefSeq" id="WP_053401362.1">
    <property type="nucleotide sequence ID" value="NZ_JAMAUM010000005.1"/>
</dbReference>
<dbReference type="PATRIC" id="fig|284581.3.peg.2209"/>
<evidence type="ECO:0008006" key="3">
    <source>
        <dbReference type="Google" id="ProtNLM"/>
    </source>
</evidence>
<dbReference type="PANTHER" id="PTHR38433">
    <property type="match status" value="1"/>
</dbReference>
<dbReference type="OrthoDB" id="147801at2"/>
<comment type="caution">
    <text evidence="1">The sequence shown here is derived from an EMBL/GenBank/DDBJ whole genome shotgun (WGS) entry which is preliminary data.</text>
</comment>
<dbReference type="PANTHER" id="PTHR38433:SF1">
    <property type="entry name" value="DUF1641 DOMAIN-CONTAINING PROTEIN"/>
    <property type="match status" value="1"/>
</dbReference>
<dbReference type="Proteomes" id="UP000037558">
    <property type="component" value="Unassembled WGS sequence"/>
</dbReference>
<accession>A0A0M0L5D5</accession>
<dbReference type="EMBL" id="LILC01000013">
    <property type="protein sequence ID" value="KOO46286.1"/>
    <property type="molecule type" value="Genomic_DNA"/>
</dbReference>
<sequence>MAKAIRSIKKQVPDKHQEQADALADIVTALADNRDAIMTTMDILKNLHEMGALHAISAALQKRNDIGYIAVQQIDQPGMHNIIKNAMNTMKFLGSVNADELQKLLNGVSNGFTNMNESIEKNEERSLWQLSKTMRTPEAKAAIGSMTAFMQGLGEGFLDKKHSDH</sequence>
<evidence type="ECO:0000313" key="2">
    <source>
        <dbReference type="Proteomes" id="UP000037558"/>
    </source>
</evidence>
<gene>
    <name evidence="1" type="ORF">AMD01_10570</name>
</gene>
<organism evidence="1 2">
    <name type="scientific">Priestia koreensis</name>
    <dbReference type="NCBI Taxonomy" id="284581"/>
    <lineage>
        <taxon>Bacteria</taxon>
        <taxon>Bacillati</taxon>
        <taxon>Bacillota</taxon>
        <taxon>Bacilli</taxon>
        <taxon>Bacillales</taxon>
        <taxon>Bacillaceae</taxon>
        <taxon>Priestia</taxon>
    </lineage>
</organism>
<dbReference type="AlphaFoldDB" id="A0A0M0L5D5"/>
<dbReference type="STRING" id="284581.AMD01_10570"/>
<reference evidence="2" key="1">
    <citation type="submission" date="2015-08" db="EMBL/GenBank/DDBJ databases">
        <title>Fjat-14210 dsm16467.</title>
        <authorList>
            <person name="Liu B."/>
            <person name="Wang J."/>
            <person name="Zhu Y."/>
            <person name="Liu G."/>
            <person name="Chen Q."/>
            <person name="Chen Z."/>
            <person name="Lan J."/>
            <person name="Che J."/>
            <person name="Ge C."/>
            <person name="Shi H."/>
            <person name="Pan Z."/>
            <person name="Liu X."/>
        </authorList>
    </citation>
    <scope>NUCLEOTIDE SEQUENCE [LARGE SCALE GENOMIC DNA]</scope>
    <source>
        <strain evidence="2">DSM 16467</strain>
    </source>
</reference>
<keyword evidence="2" id="KW-1185">Reference proteome</keyword>
<name>A0A0M0L5D5_9BACI</name>